<evidence type="ECO:0000256" key="5">
    <source>
        <dbReference type="ARBA" id="ARBA00023136"/>
    </source>
</evidence>
<protein>
    <submittedName>
        <fullName evidence="8">Osmoprotectant transport system permease protein</fullName>
    </submittedName>
</protein>
<dbReference type="PROSITE" id="PS50928">
    <property type="entry name" value="ABC_TM1"/>
    <property type="match status" value="1"/>
</dbReference>
<dbReference type="PANTHER" id="PTHR30177:SF33">
    <property type="entry name" value="POSSIBLE OSMOPROTECTANT (GLYCINE BETAINE_CARNITINE_CHOLINE_L-PROLINE) TRANSPORT INTEGRAL MEMBRANE PROTEIN ABC TRANSPORTER PROZ"/>
    <property type="match status" value="1"/>
</dbReference>
<evidence type="ECO:0000313" key="8">
    <source>
        <dbReference type="EMBL" id="SFN69079.1"/>
    </source>
</evidence>
<dbReference type="SUPFAM" id="SSF161098">
    <property type="entry name" value="MetI-like"/>
    <property type="match status" value="1"/>
</dbReference>
<sequence length="248" mass="25988">MNAFAEAFAWIGDPSHWSGPDGIPTRLAEHLAYTGLTVVIAILIAVTLGLYIGHTGRFRGASIGATSALRALPTLGLLTYLAIAFGFGIRLALIPTIIVLVVLAIPPLLAGAYSGIESVDPRTVDAARSMGMTEWQILWKVEIPLALPLIIGGVRSAVLQVVATATVAAYISLGGLGRYIIDALPVRDYTKVLVGALLVTLLALVLEGILISIQRLTVPAGVRAIRTSPPLRRVRATGQNASAASRAT</sequence>
<dbReference type="GO" id="GO:0005886">
    <property type="term" value="C:plasma membrane"/>
    <property type="evidence" value="ECO:0007669"/>
    <property type="project" value="UniProtKB-SubCell"/>
</dbReference>
<comment type="similarity">
    <text evidence="6">Belongs to the binding-protein-dependent transport system permease family.</text>
</comment>
<comment type="subcellular location">
    <subcellularLocation>
        <location evidence="6">Cell membrane</location>
        <topology evidence="6">Multi-pass membrane protein</topology>
    </subcellularLocation>
    <subcellularLocation>
        <location evidence="1">Membrane</location>
        <topology evidence="1">Multi-pass membrane protein</topology>
    </subcellularLocation>
</comment>
<dbReference type="STRING" id="995034.SAMN05216219_1697"/>
<dbReference type="GO" id="GO:0055085">
    <property type="term" value="P:transmembrane transport"/>
    <property type="evidence" value="ECO:0007669"/>
    <property type="project" value="InterPro"/>
</dbReference>
<keyword evidence="3 6" id="KW-0812">Transmembrane</keyword>
<accession>A0A1I5B3I8</accession>
<evidence type="ECO:0000256" key="3">
    <source>
        <dbReference type="ARBA" id="ARBA00022692"/>
    </source>
</evidence>
<gene>
    <name evidence="8" type="ORF">SAMN05216219_1697</name>
</gene>
<dbReference type="PANTHER" id="PTHR30177">
    <property type="entry name" value="GLYCINE BETAINE/L-PROLINE TRANSPORT SYSTEM PERMEASE PROTEIN PROW"/>
    <property type="match status" value="1"/>
</dbReference>
<dbReference type="Proteomes" id="UP000198867">
    <property type="component" value="Unassembled WGS sequence"/>
</dbReference>
<proteinExistence type="inferred from homology"/>
<dbReference type="InterPro" id="IPR000515">
    <property type="entry name" value="MetI-like"/>
</dbReference>
<feature type="transmembrane region" description="Helical" evidence="6">
    <location>
        <begin position="193"/>
        <end position="213"/>
    </location>
</feature>
<dbReference type="AlphaFoldDB" id="A0A1I5B3I8"/>
<feature type="domain" description="ABC transmembrane type-1" evidence="7">
    <location>
        <begin position="27"/>
        <end position="210"/>
    </location>
</feature>
<feature type="transmembrane region" description="Helical" evidence="6">
    <location>
        <begin position="137"/>
        <end position="155"/>
    </location>
</feature>
<evidence type="ECO:0000256" key="2">
    <source>
        <dbReference type="ARBA" id="ARBA00022448"/>
    </source>
</evidence>
<keyword evidence="4 6" id="KW-1133">Transmembrane helix</keyword>
<evidence type="ECO:0000256" key="6">
    <source>
        <dbReference type="RuleBase" id="RU363032"/>
    </source>
</evidence>
<feature type="transmembrane region" description="Helical" evidence="6">
    <location>
        <begin position="31"/>
        <end position="52"/>
    </location>
</feature>
<dbReference type="EMBL" id="FOVM01000004">
    <property type="protein sequence ID" value="SFN69079.1"/>
    <property type="molecule type" value="Genomic_DNA"/>
</dbReference>
<dbReference type="Gene3D" id="1.10.3720.10">
    <property type="entry name" value="MetI-like"/>
    <property type="match status" value="1"/>
</dbReference>
<organism evidence="8 9">
    <name type="scientific">Mycetocola miduiensis</name>
    <dbReference type="NCBI Taxonomy" id="995034"/>
    <lineage>
        <taxon>Bacteria</taxon>
        <taxon>Bacillati</taxon>
        <taxon>Actinomycetota</taxon>
        <taxon>Actinomycetes</taxon>
        <taxon>Micrococcales</taxon>
        <taxon>Microbacteriaceae</taxon>
        <taxon>Mycetocola</taxon>
    </lineage>
</organism>
<evidence type="ECO:0000256" key="1">
    <source>
        <dbReference type="ARBA" id="ARBA00004141"/>
    </source>
</evidence>
<keyword evidence="9" id="KW-1185">Reference proteome</keyword>
<keyword evidence="5 6" id="KW-0472">Membrane</keyword>
<dbReference type="InterPro" id="IPR051204">
    <property type="entry name" value="ABC_transp_perm/SBD"/>
</dbReference>
<dbReference type="RefSeq" id="WP_090710522.1">
    <property type="nucleotide sequence ID" value="NZ_FOVM01000004.1"/>
</dbReference>
<keyword evidence="2 6" id="KW-0813">Transport</keyword>
<evidence type="ECO:0000313" key="9">
    <source>
        <dbReference type="Proteomes" id="UP000198867"/>
    </source>
</evidence>
<dbReference type="GO" id="GO:0031460">
    <property type="term" value="P:glycine betaine transport"/>
    <property type="evidence" value="ECO:0007669"/>
    <property type="project" value="TreeGrafter"/>
</dbReference>
<dbReference type="InterPro" id="IPR035906">
    <property type="entry name" value="MetI-like_sf"/>
</dbReference>
<evidence type="ECO:0000259" key="7">
    <source>
        <dbReference type="PROSITE" id="PS50928"/>
    </source>
</evidence>
<evidence type="ECO:0000256" key="4">
    <source>
        <dbReference type="ARBA" id="ARBA00022989"/>
    </source>
</evidence>
<name>A0A1I5B3I8_9MICO</name>
<dbReference type="OrthoDB" id="5244012at2"/>
<dbReference type="Pfam" id="PF00528">
    <property type="entry name" value="BPD_transp_1"/>
    <property type="match status" value="1"/>
</dbReference>
<feature type="transmembrane region" description="Helical" evidence="6">
    <location>
        <begin position="161"/>
        <end position="181"/>
    </location>
</feature>
<feature type="transmembrane region" description="Helical" evidence="6">
    <location>
        <begin position="97"/>
        <end position="116"/>
    </location>
</feature>
<dbReference type="CDD" id="cd06261">
    <property type="entry name" value="TM_PBP2"/>
    <property type="match status" value="1"/>
</dbReference>
<reference evidence="9" key="1">
    <citation type="submission" date="2016-10" db="EMBL/GenBank/DDBJ databases">
        <authorList>
            <person name="Varghese N."/>
            <person name="Submissions S."/>
        </authorList>
    </citation>
    <scope>NUCLEOTIDE SEQUENCE [LARGE SCALE GENOMIC DNA]</scope>
    <source>
        <strain evidence="9">CGMCC 1.11101</strain>
    </source>
</reference>
<feature type="transmembrane region" description="Helical" evidence="6">
    <location>
        <begin position="72"/>
        <end position="91"/>
    </location>
</feature>